<evidence type="ECO:0000313" key="7">
    <source>
        <dbReference type="Proteomes" id="UP000824165"/>
    </source>
</evidence>
<comment type="function">
    <text evidence="3">May play the central regulatory role in sporulation. It may be an element of the effector pathway responsible for the activation of sporulation genes in response to nutritional stress. Spo0A may act in concert with spo0H (a sigma factor) to control the expression of some genes that are critical to the sporulation process.</text>
</comment>
<organism evidence="6 7">
    <name type="scientific">Candidatus Ornithomonoglobus intestinigallinarum</name>
    <dbReference type="NCBI Taxonomy" id="2840894"/>
    <lineage>
        <taxon>Bacteria</taxon>
        <taxon>Bacillati</taxon>
        <taxon>Bacillota</taxon>
        <taxon>Clostridia</taxon>
        <taxon>Candidatus Ornithomonoglobus</taxon>
    </lineage>
</organism>
<proteinExistence type="predicted"/>
<dbReference type="Pfam" id="PF00072">
    <property type="entry name" value="Response_reg"/>
    <property type="match status" value="1"/>
</dbReference>
<dbReference type="PROSITE" id="PS50110">
    <property type="entry name" value="RESPONSE_REGULATORY"/>
    <property type="match status" value="1"/>
</dbReference>
<dbReference type="InterPro" id="IPR011006">
    <property type="entry name" value="CheY-like_superfamily"/>
</dbReference>
<keyword evidence="2 4" id="KW-0597">Phosphoprotein</keyword>
<evidence type="ECO:0000256" key="3">
    <source>
        <dbReference type="ARBA" id="ARBA00024867"/>
    </source>
</evidence>
<dbReference type="SMART" id="SM00448">
    <property type="entry name" value="REC"/>
    <property type="match status" value="1"/>
</dbReference>
<dbReference type="InterPro" id="IPR050595">
    <property type="entry name" value="Bact_response_regulator"/>
</dbReference>
<accession>A0A9D1H270</accession>
<feature type="domain" description="Response regulatory" evidence="5">
    <location>
        <begin position="5"/>
        <end position="122"/>
    </location>
</feature>
<feature type="modified residue" description="4-aspartylphosphate" evidence="4">
    <location>
        <position position="59"/>
    </location>
</feature>
<dbReference type="AlphaFoldDB" id="A0A9D1H270"/>
<dbReference type="Gene3D" id="3.40.50.2300">
    <property type="match status" value="1"/>
</dbReference>
<evidence type="ECO:0000256" key="1">
    <source>
        <dbReference type="ARBA" id="ARBA00018672"/>
    </source>
</evidence>
<comment type="caution">
    <text evidence="6">The sequence shown here is derived from an EMBL/GenBank/DDBJ whole genome shotgun (WGS) entry which is preliminary data.</text>
</comment>
<dbReference type="SUPFAM" id="SSF52172">
    <property type="entry name" value="CheY-like"/>
    <property type="match status" value="1"/>
</dbReference>
<gene>
    <name evidence="6" type="ORF">IAA60_04565</name>
</gene>
<evidence type="ECO:0000256" key="2">
    <source>
        <dbReference type="ARBA" id="ARBA00022553"/>
    </source>
</evidence>
<dbReference type="PANTHER" id="PTHR44591">
    <property type="entry name" value="STRESS RESPONSE REGULATOR PROTEIN 1"/>
    <property type="match status" value="1"/>
</dbReference>
<reference evidence="6" key="1">
    <citation type="submission" date="2020-10" db="EMBL/GenBank/DDBJ databases">
        <authorList>
            <person name="Gilroy R."/>
        </authorList>
    </citation>
    <scope>NUCLEOTIDE SEQUENCE</scope>
    <source>
        <strain evidence="6">CHK181-108</strain>
    </source>
</reference>
<sequence>MDMVNIAICDDNIEHISALEKYLFEISNIKIECDAYLSGESLVDAYKNNIERYDVVFLDMEMRELNGIETANLIREFDEHIIIVFVTSHSEYMKESFQCQPFRFIEKPLDYDELKKVFYDIKDKLSKKERFYRLRKTKRRSDCFAMIYYIVRAKRIGCG</sequence>
<evidence type="ECO:0000256" key="4">
    <source>
        <dbReference type="PROSITE-ProRule" id="PRU00169"/>
    </source>
</evidence>
<dbReference type="GO" id="GO:0000160">
    <property type="term" value="P:phosphorelay signal transduction system"/>
    <property type="evidence" value="ECO:0007669"/>
    <property type="project" value="InterPro"/>
</dbReference>
<dbReference type="Proteomes" id="UP000824165">
    <property type="component" value="Unassembled WGS sequence"/>
</dbReference>
<evidence type="ECO:0000259" key="5">
    <source>
        <dbReference type="PROSITE" id="PS50110"/>
    </source>
</evidence>
<name>A0A9D1H270_9FIRM</name>
<reference evidence="6" key="2">
    <citation type="journal article" date="2021" name="PeerJ">
        <title>Extensive microbial diversity within the chicken gut microbiome revealed by metagenomics and culture.</title>
        <authorList>
            <person name="Gilroy R."/>
            <person name="Ravi A."/>
            <person name="Getino M."/>
            <person name="Pursley I."/>
            <person name="Horton D.L."/>
            <person name="Alikhan N.F."/>
            <person name="Baker D."/>
            <person name="Gharbi K."/>
            <person name="Hall N."/>
            <person name="Watson M."/>
            <person name="Adriaenssens E.M."/>
            <person name="Foster-Nyarko E."/>
            <person name="Jarju S."/>
            <person name="Secka A."/>
            <person name="Antonio M."/>
            <person name="Oren A."/>
            <person name="Chaudhuri R.R."/>
            <person name="La Ragione R."/>
            <person name="Hildebrand F."/>
            <person name="Pallen M.J."/>
        </authorList>
    </citation>
    <scope>NUCLEOTIDE SEQUENCE</scope>
    <source>
        <strain evidence="6">CHK181-108</strain>
    </source>
</reference>
<evidence type="ECO:0000313" key="6">
    <source>
        <dbReference type="EMBL" id="HIT85165.1"/>
    </source>
</evidence>
<protein>
    <recommendedName>
        <fullName evidence="1">Stage 0 sporulation protein A homolog</fullName>
    </recommendedName>
</protein>
<dbReference type="InterPro" id="IPR001789">
    <property type="entry name" value="Sig_transdc_resp-reg_receiver"/>
</dbReference>
<dbReference type="EMBL" id="DVLU01000040">
    <property type="protein sequence ID" value="HIT85165.1"/>
    <property type="molecule type" value="Genomic_DNA"/>
</dbReference>
<dbReference type="PANTHER" id="PTHR44591:SF3">
    <property type="entry name" value="RESPONSE REGULATORY DOMAIN-CONTAINING PROTEIN"/>
    <property type="match status" value="1"/>
</dbReference>